<keyword evidence="1" id="KW-1185">Reference proteome</keyword>
<organism evidence="1 2">
    <name type="scientific">Panagrellus redivivus</name>
    <name type="common">Microworm</name>
    <dbReference type="NCBI Taxonomy" id="6233"/>
    <lineage>
        <taxon>Eukaryota</taxon>
        <taxon>Metazoa</taxon>
        <taxon>Ecdysozoa</taxon>
        <taxon>Nematoda</taxon>
        <taxon>Chromadorea</taxon>
        <taxon>Rhabditida</taxon>
        <taxon>Tylenchina</taxon>
        <taxon>Panagrolaimomorpha</taxon>
        <taxon>Panagrolaimoidea</taxon>
        <taxon>Panagrolaimidae</taxon>
        <taxon>Panagrellus</taxon>
    </lineage>
</organism>
<dbReference type="AlphaFoldDB" id="A0A7E4ZZE6"/>
<protein>
    <submittedName>
        <fullName evidence="2">Uncharacterized protein</fullName>
    </submittedName>
</protein>
<sequence>MCQLKPDKQYPSIALPNLIQSIQARSKPAKADGHRRQSVPKLALCTNHGPLYPSGAIATMPMPTSRGDLRGFWELWCFLEAIIVHNCVETGQGIL</sequence>
<dbReference type="Proteomes" id="UP000492821">
    <property type="component" value="Unassembled WGS sequence"/>
</dbReference>
<evidence type="ECO:0000313" key="2">
    <source>
        <dbReference type="WBParaSite" id="Pan_g5219.t1"/>
    </source>
</evidence>
<accession>A0A7E4ZZE6</accession>
<evidence type="ECO:0000313" key="1">
    <source>
        <dbReference type="Proteomes" id="UP000492821"/>
    </source>
</evidence>
<proteinExistence type="predicted"/>
<dbReference type="WBParaSite" id="Pan_g5219.t1">
    <property type="protein sequence ID" value="Pan_g5219.t1"/>
    <property type="gene ID" value="Pan_g5219"/>
</dbReference>
<reference evidence="1" key="1">
    <citation type="journal article" date="2013" name="Genetics">
        <title>The draft genome and transcriptome of Panagrellus redivivus are shaped by the harsh demands of a free-living lifestyle.</title>
        <authorList>
            <person name="Srinivasan J."/>
            <person name="Dillman A.R."/>
            <person name="Macchietto M.G."/>
            <person name="Heikkinen L."/>
            <person name="Lakso M."/>
            <person name="Fracchia K.M."/>
            <person name="Antoshechkin I."/>
            <person name="Mortazavi A."/>
            <person name="Wong G."/>
            <person name="Sternberg P.W."/>
        </authorList>
    </citation>
    <scope>NUCLEOTIDE SEQUENCE [LARGE SCALE GENOMIC DNA]</scope>
    <source>
        <strain evidence="1">MT8872</strain>
    </source>
</reference>
<name>A0A7E4ZZE6_PANRE</name>
<reference evidence="2" key="2">
    <citation type="submission" date="2020-10" db="UniProtKB">
        <authorList>
            <consortium name="WormBaseParasite"/>
        </authorList>
    </citation>
    <scope>IDENTIFICATION</scope>
</reference>